<evidence type="ECO:0000313" key="4">
    <source>
        <dbReference type="Proteomes" id="UP001139179"/>
    </source>
</evidence>
<organism evidence="3 4">
    <name type="scientific">Halalkalibacter oceani</name>
    <dbReference type="NCBI Taxonomy" id="1653776"/>
    <lineage>
        <taxon>Bacteria</taxon>
        <taxon>Bacillati</taxon>
        <taxon>Bacillota</taxon>
        <taxon>Bacilli</taxon>
        <taxon>Bacillales</taxon>
        <taxon>Bacillaceae</taxon>
        <taxon>Halalkalibacter</taxon>
    </lineage>
</organism>
<dbReference type="Gene3D" id="3.90.1300.10">
    <property type="entry name" value="Amidase signature (AS) domain"/>
    <property type="match status" value="1"/>
</dbReference>
<dbReference type="PROSITE" id="PS51272">
    <property type="entry name" value="SLH"/>
    <property type="match status" value="2"/>
</dbReference>
<dbReference type="AlphaFoldDB" id="A0A9X2DSE8"/>
<gene>
    <name evidence="3" type="ORF">M3202_16360</name>
</gene>
<reference evidence="3" key="1">
    <citation type="submission" date="2022-05" db="EMBL/GenBank/DDBJ databases">
        <title>Comparative Genomics of Spacecraft Associated Microbes.</title>
        <authorList>
            <person name="Tran M.T."/>
            <person name="Wright A."/>
            <person name="Seuylemezian A."/>
            <person name="Eisen J."/>
            <person name="Coil D."/>
        </authorList>
    </citation>
    <scope>NUCLEOTIDE SEQUENCE</scope>
    <source>
        <strain evidence="3">214.1.1</strain>
    </source>
</reference>
<evidence type="ECO:0000313" key="3">
    <source>
        <dbReference type="EMBL" id="MCM3715638.1"/>
    </source>
</evidence>
<keyword evidence="1" id="KW-0732">Signal</keyword>
<feature type="domain" description="SLH" evidence="2">
    <location>
        <begin position="26"/>
        <end position="89"/>
    </location>
</feature>
<comment type="caution">
    <text evidence="3">The sequence shown here is derived from an EMBL/GenBank/DDBJ whole genome shotgun (WGS) entry which is preliminary data.</text>
</comment>
<feature type="domain" description="SLH" evidence="2">
    <location>
        <begin position="114"/>
        <end position="177"/>
    </location>
</feature>
<dbReference type="Pfam" id="PF01425">
    <property type="entry name" value="Amidase"/>
    <property type="match status" value="1"/>
</dbReference>
<dbReference type="InterPro" id="IPR001119">
    <property type="entry name" value="SLH_dom"/>
</dbReference>
<protein>
    <submittedName>
        <fullName evidence="3">Amidase family protein</fullName>
    </submittedName>
</protein>
<dbReference type="PANTHER" id="PTHR42678">
    <property type="entry name" value="AMIDASE"/>
    <property type="match status" value="1"/>
</dbReference>
<dbReference type="PANTHER" id="PTHR42678:SF34">
    <property type="entry name" value="OS04G0183300 PROTEIN"/>
    <property type="match status" value="1"/>
</dbReference>
<accession>A0A9X2DSE8</accession>
<keyword evidence="4" id="KW-1185">Reference proteome</keyword>
<name>A0A9X2DSE8_9BACI</name>
<dbReference type="InterPro" id="IPR020556">
    <property type="entry name" value="Amidase_CS"/>
</dbReference>
<dbReference type="InterPro" id="IPR036928">
    <property type="entry name" value="AS_sf"/>
</dbReference>
<dbReference type="Proteomes" id="UP001139179">
    <property type="component" value="Unassembled WGS sequence"/>
</dbReference>
<evidence type="ECO:0000256" key="1">
    <source>
        <dbReference type="ARBA" id="ARBA00022729"/>
    </source>
</evidence>
<dbReference type="PROSITE" id="PS00571">
    <property type="entry name" value="AMIDASES"/>
    <property type="match status" value="1"/>
</dbReference>
<proteinExistence type="predicted"/>
<dbReference type="RefSeq" id="WP_251224371.1">
    <property type="nucleotide sequence ID" value="NZ_JAMBOL010000018.1"/>
</dbReference>
<evidence type="ECO:0000259" key="2">
    <source>
        <dbReference type="PROSITE" id="PS51272"/>
    </source>
</evidence>
<dbReference type="Pfam" id="PF00395">
    <property type="entry name" value="SLH"/>
    <property type="match status" value="2"/>
</dbReference>
<sequence length="654" mass="70724">MRNEMKQLFMVISFLSVLFVSPLMTLAETDVFSDIQGQMGQDIMEAYDLQLVNGYPDGTYRPNEEVTTAQFSTILSRVFAEHEVDVSLGIGDATPLTREEAAYYMNLGLGLEKQAEGFSDVPNSSPYAGDIGAVQQTGIITGYSESHFGYGDTLTRAQAAVFALRVYHYLDPFELEETTIADIQAAMDRGKLTAEELVGMYLERIDLYDQQGPAINSIITINPEAEAIARDLDQERAVSGPRSPLHGIPVVVKDNFDTVDMATTAGCLCLKDSFPLDDAEQIKLLKDAGAIIIAKANLHEFAFGITTVSSLGGQTLNPYNLDYLPGGSSGGTGAALAANFAVAGLGTDTGGSIRIPAAFNSLVGIRPTIGLTSRDGIIPLALTQDVGGPLARTVADAAHMLDATAGYDEKDVVTAWSKGQIPASYTDYLDVDGLQGARIGVARELFSDAAESEEVNRLVEQAVRDMERLGAEMIDITLPNLEEISQYPSLSSWEFKFQLNDYLAELGPDAAHQSLTDIIESGDIEESMRDSLIARNERESLDEEEYKDIVLFRTRLTQESIMKVMADHELDAIVYPTTTHPAAMVGQSQTSGANNRLSAFSGFPAISLPAGYTSVGTPVGVELLAGRFEEPTLLKLGYSYEQGTRHRKAPALLQ</sequence>
<dbReference type="InterPro" id="IPR023631">
    <property type="entry name" value="Amidase_dom"/>
</dbReference>
<dbReference type="EMBL" id="JAMBOL010000018">
    <property type="protein sequence ID" value="MCM3715638.1"/>
    <property type="molecule type" value="Genomic_DNA"/>
</dbReference>
<dbReference type="SUPFAM" id="SSF75304">
    <property type="entry name" value="Amidase signature (AS) enzymes"/>
    <property type="match status" value="1"/>
</dbReference>